<keyword evidence="10" id="KW-0862">Zinc</keyword>
<feature type="domain" description="MIB/HERC2" evidence="17">
    <location>
        <begin position="137"/>
        <end position="216"/>
    </location>
</feature>
<dbReference type="Proteomes" id="UP001186944">
    <property type="component" value="Unassembled WGS sequence"/>
</dbReference>
<dbReference type="SUPFAM" id="SSF48403">
    <property type="entry name" value="Ankyrin repeat"/>
    <property type="match status" value="1"/>
</dbReference>
<evidence type="ECO:0000256" key="12">
    <source>
        <dbReference type="PROSITE-ProRule" id="PRU00228"/>
    </source>
</evidence>
<keyword evidence="13" id="KW-0520">NAD</keyword>
<evidence type="ECO:0000256" key="5">
    <source>
        <dbReference type="ARBA" id="ARBA00022679"/>
    </source>
</evidence>
<evidence type="ECO:0000259" key="17">
    <source>
        <dbReference type="PROSITE" id="PS51416"/>
    </source>
</evidence>
<gene>
    <name evidence="18" type="ORF">FSP39_000330</name>
</gene>
<evidence type="ECO:0000256" key="1">
    <source>
        <dbReference type="ARBA" id="ARBA00000900"/>
    </source>
</evidence>
<feature type="repeat" description="ANK" evidence="11">
    <location>
        <begin position="639"/>
        <end position="672"/>
    </location>
</feature>
<sequence length="1001" mass="111653">GARVVRGPDWSSKKQDNGEGFLGTVIFVPKAGSSDNKVTIIWDSGRELRYRAGQDGKYDLRVFDTGPTGVIHHSIICDGCKENGIKGIRWKCTSRDDFDLCSKCYMSDAYDTSATFVRIDTEKSTAWAVPSREKSKDSKRKARGMFPGAEVMRGPHWKWKNDDGGEGEVGKIVEMKTWNKTGYRGGVKVRWKSDNTEKEYRIGGEGCVDVIYTRMAETASGGDYYADHLPLVDVVNPGIVALKPSDKVVVNLTLKNFKQLQDNDMYGGWDEDMKQCIDTVGTLVQMLFQGKTCRVQYDDGKTWSLNRAALTRKHTFAQGEAVTIMKDYNVVKDLQEGHGGWNDDMKSALGRNGRVVKIDGDGDIRVKVDDKTWIFSPVVVSPLDDKSVADEVPTLTEDDKKDVDSDFSSSTSSMNDVAEAIAQLFVDMLRGMPGQAAGTVSVVQAAGQGDLAQVQEILRKHPDKVNQKLEGKTALQLAAYEGHVEVIKFLLKSKADVNLTDAEGDTPLHYSAFGKEFKAMAALLDSNPNVNVVNRKKQTPLHIAVGKGCPKCTQLLIQKNCDPTIKDSDGDTAMHDCISQKEGQPDIMMSVLKSPKADYRSTNSKDFNVLQWAVLKDARLAVDIMLEGKKDFVNDRMSEGFSALHIACANGFVEVASSLVMKGNCDVNVRDKNQRTPLIIAVSQSHKRTIEALLQKPDIDVNAQDDKGNTALHVALARKDMQEEMQEDVARMVQAQGDDNLSTQIICSLVEARADVHRKNNVGNSPLDLATDQTTKTFMQLLSQKAMKMTLAVTKRGIMIPTHWEEMRGAQFKRVPLSKNEGQFIGMEYDQVTQRFQKTIPQAHIFGVQRVQNGYFWETYQLKKRQMEAKYGIGCSNELELFHGTRADLVDTICQDNLDFRLAGERVGALFGQGSYFAVEAKYSDLYCHPGKDRHKYMFIVKCLAGKCAQGDPKLKRPPPVDPHDISKGIYDCCVDNPSNPKIYCIFDNHQYYPEYIIEYM</sequence>
<proteinExistence type="predicted"/>
<dbReference type="InterPro" id="IPR000433">
    <property type="entry name" value="Znf_ZZ"/>
</dbReference>
<dbReference type="SUPFAM" id="SSF57850">
    <property type="entry name" value="RING/U-box"/>
    <property type="match status" value="1"/>
</dbReference>
<dbReference type="Pfam" id="PF06701">
    <property type="entry name" value="MIB_HERC2"/>
    <property type="match status" value="2"/>
</dbReference>
<dbReference type="EC" id="2.4.2.-" evidence="13"/>
<dbReference type="Gene3D" id="3.30.60.90">
    <property type="match status" value="1"/>
</dbReference>
<dbReference type="Gene3D" id="2.30.30.40">
    <property type="entry name" value="SH3 Domains"/>
    <property type="match status" value="2"/>
</dbReference>
<feature type="region of interest" description="Disordered" evidence="14">
    <location>
        <begin position="390"/>
        <end position="409"/>
    </location>
</feature>
<feature type="repeat" description="ANK" evidence="11">
    <location>
        <begin position="536"/>
        <end position="568"/>
    </location>
</feature>
<keyword evidence="9" id="KW-0833">Ubl conjugation pathway</keyword>
<feature type="domain" description="PARP catalytic" evidence="16">
    <location>
        <begin position="800"/>
        <end position="1001"/>
    </location>
</feature>
<evidence type="ECO:0000313" key="18">
    <source>
        <dbReference type="EMBL" id="KAK3101023.1"/>
    </source>
</evidence>
<accession>A0AA88YAE0</accession>
<dbReference type="SMART" id="SM00291">
    <property type="entry name" value="ZnF_ZZ"/>
    <property type="match status" value="1"/>
</dbReference>
<dbReference type="InterPro" id="IPR002110">
    <property type="entry name" value="Ankyrin_rpt"/>
</dbReference>
<dbReference type="SUPFAM" id="SSF56399">
    <property type="entry name" value="ADP-ribosylation"/>
    <property type="match status" value="1"/>
</dbReference>
<dbReference type="InterPro" id="IPR037252">
    <property type="entry name" value="Mib_Herc2_sf"/>
</dbReference>
<reference evidence="18" key="1">
    <citation type="submission" date="2019-08" db="EMBL/GenBank/DDBJ databases">
        <title>The improved chromosome-level genome for the pearl oyster Pinctada fucata martensii using PacBio sequencing and Hi-C.</title>
        <authorList>
            <person name="Zheng Z."/>
        </authorList>
    </citation>
    <scope>NUCLEOTIDE SEQUENCE</scope>
    <source>
        <strain evidence="18">ZZ-2019</strain>
        <tissue evidence="18">Adductor muscle</tissue>
    </source>
</reference>
<dbReference type="PANTHER" id="PTHR24202:SF4">
    <property type="entry name" value="E3 UBIQUITIN-PROTEIN LIGASE MIB2-RELATED"/>
    <property type="match status" value="1"/>
</dbReference>
<dbReference type="Pfam" id="PF00569">
    <property type="entry name" value="ZZ"/>
    <property type="match status" value="1"/>
</dbReference>
<dbReference type="EMBL" id="VSWD01000005">
    <property type="protein sequence ID" value="KAK3101023.1"/>
    <property type="molecule type" value="Genomic_DNA"/>
</dbReference>
<evidence type="ECO:0000256" key="8">
    <source>
        <dbReference type="ARBA" id="ARBA00022771"/>
    </source>
</evidence>
<evidence type="ECO:0000259" key="15">
    <source>
        <dbReference type="PROSITE" id="PS50135"/>
    </source>
</evidence>
<dbReference type="Pfam" id="PF00023">
    <property type="entry name" value="Ank"/>
    <property type="match status" value="1"/>
</dbReference>
<dbReference type="Gene3D" id="1.25.40.20">
    <property type="entry name" value="Ankyrin repeat-containing domain"/>
    <property type="match status" value="2"/>
</dbReference>
<keyword evidence="19" id="KW-1185">Reference proteome</keyword>
<dbReference type="Pfam" id="PF00644">
    <property type="entry name" value="PARP"/>
    <property type="match status" value="1"/>
</dbReference>
<comment type="subcellular location">
    <subcellularLocation>
        <location evidence="2">Cytoplasm</location>
    </subcellularLocation>
</comment>
<feature type="repeat" description="ANK" evidence="11">
    <location>
        <begin position="503"/>
        <end position="535"/>
    </location>
</feature>
<feature type="domain" description="MIB/HERC2" evidence="17">
    <location>
        <begin position="1"/>
        <end position="66"/>
    </location>
</feature>
<feature type="repeat" description="ANK" evidence="11">
    <location>
        <begin position="470"/>
        <end position="502"/>
    </location>
</feature>
<dbReference type="InterPro" id="IPR012317">
    <property type="entry name" value="Poly(ADP-ribose)pol_cat_dom"/>
</dbReference>
<evidence type="ECO:0000256" key="13">
    <source>
        <dbReference type="RuleBase" id="RU362114"/>
    </source>
</evidence>
<dbReference type="PANTHER" id="PTHR24202">
    <property type="entry name" value="E3 UBIQUITIN-PROTEIN LIGASE MIB2"/>
    <property type="match status" value="1"/>
</dbReference>
<dbReference type="PROSITE" id="PS51416">
    <property type="entry name" value="MIB_HERC2"/>
    <property type="match status" value="2"/>
</dbReference>
<dbReference type="PROSITE" id="PS50135">
    <property type="entry name" value="ZF_ZZ_2"/>
    <property type="match status" value="1"/>
</dbReference>
<dbReference type="GO" id="GO:0005737">
    <property type="term" value="C:cytoplasm"/>
    <property type="evidence" value="ECO:0007669"/>
    <property type="project" value="UniProtKB-SubCell"/>
</dbReference>
<dbReference type="Pfam" id="PF18346">
    <property type="entry name" value="SH3_15"/>
    <property type="match status" value="2"/>
</dbReference>
<dbReference type="GO" id="GO:0008270">
    <property type="term" value="F:zinc ion binding"/>
    <property type="evidence" value="ECO:0007669"/>
    <property type="project" value="UniProtKB-KW"/>
</dbReference>
<dbReference type="SMART" id="SM00248">
    <property type="entry name" value="ANK"/>
    <property type="match status" value="9"/>
</dbReference>
<dbReference type="InterPro" id="IPR036770">
    <property type="entry name" value="Ankyrin_rpt-contain_sf"/>
</dbReference>
<evidence type="ECO:0000256" key="6">
    <source>
        <dbReference type="ARBA" id="ARBA00022723"/>
    </source>
</evidence>
<comment type="pathway">
    <text evidence="3">Protein modification; protein ubiquitination.</text>
</comment>
<dbReference type="InterPro" id="IPR010606">
    <property type="entry name" value="Mib_Herc2"/>
</dbReference>
<keyword evidence="7" id="KW-0677">Repeat</keyword>
<keyword evidence="13" id="KW-0328">Glycosyltransferase</keyword>
<dbReference type="CDD" id="cd01439">
    <property type="entry name" value="TCCD_inducible_PARP_like"/>
    <property type="match status" value="1"/>
</dbReference>
<evidence type="ECO:0000256" key="7">
    <source>
        <dbReference type="ARBA" id="ARBA00022737"/>
    </source>
</evidence>
<feature type="domain" description="ZZ-type" evidence="15">
    <location>
        <begin position="72"/>
        <end position="124"/>
    </location>
</feature>
<dbReference type="Gene3D" id="3.90.228.10">
    <property type="match status" value="1"/>
</dbReference>
<evidence type="ECO:0000256" key="10">
    <source>
        <dbReference type="ARBA" id="ARBA00022833"/>
    </source>
</evidence>
<evidence type="ECO:0000313" key="19">
    <source>
        <dbReference type="Proteomes" id="UP001186944"/>
    </source>
</evidence>
<evidence type="ECO:0000256" key="2">
    <source>
        <dbReference type="ARBA" id="ARBA00004496"/>
    </source>
</evidence>
<evidence type="ECO:0000256" key="9">
    <source>
        <dbReference type="ARBA" id="ARBA00022786"/>
    </source>
</evidence>
<evidence type="ECO:0000259" key="16">
    <source>
        <dbReference type="PROSITE" id="PS51059"/>
    </source>
</evidence>
<dbReference type="SUPFAM" id="SSF159034">
    <property type="entry name" value="Mib/herc2 domain-like"/>
    <property type="match status" value="2"/>
</dbReference>
<feature type="non-terminal residue" evidence="18">
    <location>
        <position position="1"/>
    </location>
</feature>
<dbReference type="PROSITE" id="PS51059">
    <property type="entry name" value="PARP_CATALYTIC"/>
    <property type="match status" value="1"/>
</dbReference>
<protein>
    <recommendedName>
        <fullName evidence="13">Poly [ADP-ribose] polymerase</fullName>
        <shortName evidence="13">PARP</shortName>
        <ecNumber evidence="13">2.4.2.-</ecNumber>
    </recommendedName>
</protein>
<dbReference type="GO" id="GO:0061630">
    <property type="term" value="F:ubiquitin protein ligase activity"/>
    <property type="evidence" value="ECO:0007669"/>
    <property type="project" value="UniProtKB-EC"/>
</dbReference>
<dbReference type="PROSITE" id="PS50088">
    <property type="entry name" value="ANK_REPEAT"/>
    <property type="match status" value="4"/>
</dbReference>
<dbReference type="GO" id="GO:0016567">
    <property type="term" value="P:protein ubiquitination"/>
    <property type="evidence" value="ECO:0007669"/>
    <property type="project" value="InterPro"/>
</dbReference>
<dbReference type="GO" id="GO:0003950">
    <property type="term" value="F:NAD+ poly-ADP-ribosyltransferase activity"/>
    <property type="evidence" value="ECO:0007669"/>
    <property type="project" value="UniProtKB-UniRule"/>
</dbReference>
<keyword evidence="4" id="KW-0963">Cytoplasm</keyword>
<keyword evidence="6" id="KW-0479">Metal-binding</keyword>
<evidence type="ECO:0000256" key="4">
    <source>
        <dbReference type="ARBA" id="ARBA00022490"/>
    </source>
</evidence>
<comment type="catalytic activity">
    <reaction evidence="1">
        <text>S-ubiquitinyl-[E2 ubiquitin-conjugating enzyme]-L-cysteine + [acceptor protein]-L-lysine = [E2 ubiquitin-conjugating enzyme]-L-cysteine + N(6)-ubiquitinyl-[acceptor protein]-L-lysine.</text>
        <dbReference type="EC" id="2.3.2.27"/>
    </reaction>
</comment>
<name>A0AA88YAE0_PINIB</name>
<keyword evidence="11" id="KW-0040">ANK repeat</keyword>
<evidence type="ECO:0000256" key="3">
    <source>
        <dbReference type="ARBA" id="ARBA00004906"/>
    </source>
</evidence>
<keyword evidence="5 13" id="KW-0808">Transferase</keyword>
<dbReference type="PROSITE" id="PS50297">
    <property type="entry name" value="ANK_REP_REGION"/>
    <property type="match status" value="3"/>
</dbReference>
<evidence type="ECO:0000256" key="14">
    <source>
        <dbReference type="SAM" id="MobiDB-lite"/>
    </source>
</evidence>
<evidence type="ECO:0000256" key="11">
    <source>
        <dbReference type="PROSITE-ProRule" id="PRU00023"/>
    </source>
</evidence>
<dbReference type="InterPro" id="IPR043145">
    <property type="entry name" value="Znf_ZZ_sf"/>
</dbReference>
<comment type="caution">
    <text evidence="18">The sequence shown here is derived from an EMBL/GenBank/DDBJ whole genome shotgun (WGS) entry which is preliminary data.</text>
</comment>
<organism evidence="18 19">
    <name type="scientific">Pinctada imbricata</name>
    <name type="common">Atlantic pearl-oyster</name>
    <name type="synonym">Pinctada martensii</name>
    <dbReference type="NCBI Taxonomy" id="66713"/>
    <lineage>
        <taxon>Eukaryota</taxon>
        <taxon>Metazoa</taxon>
        <taxon>Spiralia</taxon>
        <taxon>Lophotrochozoa</taxon>
        <taxon>Mollusca</taxon>
        <taxon>Bivalvia</taxon>
        <taxon>Autobranchia</taxon>
        <taxon>Pteriomorphia</taxon>
        <taxon>Pterioida</taxon>
        <taxon>Pterioidea</taxon>
        <taxon>Pteriidae</taxon>
        <taxon>Pinctada</taxon>
    </lineage>
</organism>
<keyword evidence="8 12" id="KW-0863">Zinc-finger</keyword>
<dbReference type="Pfam" id="PF12796">
    <property type="entry name" value="Ank_2"/>
    <property type="match status" value="2"/>
</dbReference>
<dbReference type="InterPro" id="IPR040847">
    <property type="entry name" value="SH3_15"/>
</dbReference>
<dbReference type="AlphaFoldDB" id="A0AA88YAE0"/>